<dbReference type="WBParaSite" id="Hba_12109">
    <property type="protein sequence ID" value="Hba_12109"/>
    <property type="gene ID" value="Hba_12109"/>
</dbReference>
<dbReference type="AlphaFoldDB" id="A0A1I7X3Z9"/>
<dbReference type="Proteomes" id="UP000095283">
    <property type="component" value="Unplaced"/>
</dbReference>
<name>A0A1I7X3Z9_HETBA</name>
<evidence type="ECO:0000313" key="2">
    <source>
        <dbReference type="WBParaSite" id="Hba_12109"/>
    </source>
</evidence>
<reference evidence="2" key="1">
    <citation type="submission" date="2016-11" db="UniProtKB">
        <authorList>
            <consortium name="WormBaseParasite"/>
        </authorList>
    </citation>
    <scope>IDENTIFICATION</scope>
</reference>
<organism evidence="1 2">
    <name type="scientific">Heterorhabditis bacteriophora</name>
    <name type="common">Entomopathogenic nematode worm</name>
    <dbReference type="NCBI Taxonomy" id="37862"/>
    <lineage>
        <taxon>Eukaryota</taxon>
        <taxon>Metazoa</taxon>
        <taxon>Ecdysozoa</taxon>
        <taxon>Nematoda</taxon>
        <taxon>Chromadorea</taxon>
        <taxon>Rhabditida</taxon>
        <taxon>Rhabditina</taxon>
        <taxon>Rhabditomorpha</taxon>
        <taxon>Strongyloidea</taxon>
        <taxon>Heterorhabditidae</taxon>
        <taxon>Heterorhabditis</taxon>
    </lineage>
</organism>
<sequence length="189" mass="21445">MHFTILCSNRMVTHAQLDDPNEEEELRPLTMDPAIDIALLLERLMNIVQHQNEVLERIHTRVLDTATTVKKMGDKLGAMAHKPRQRMACIFCPVGSNKDHHTSLHCTTYNDVVARASRLINLGLSIKTSLTTRTRSNVKLSVVRVELPIILCYVANTEPVLDTDASVDRQEPTILHFFTSFNMDYSCPF</sequence>
<keyword evidence="1" id="KW-1185">Reference proteome</keyword>
<evidence type="ECO:0000313" key="1">
    <source>
        <dbReference type="Proteomes" id="UP000095283"/>
    </source>
</evidence>
<proteinExistence type="predicted"/>
<accession>A0A1I7X3Z9</accession>
<protein>
    <submittedName>
        <fullName evidence="2">t-SNARE coiled-coil homology domain-containing protein</fullName>
    </submittedName>
</protein>